<organism evidence="1 2">
    <name type="scientific">Mycena metata</name>
    <dbReference type="NCBI Taxonomy" id="1033252"/>
    <lineage>
        <taxon>Eukaryota</taxon>
        <taxon>Fungi</taxon>
        <taxon>Dikarya</taxon>
        <taxon>Basidiomycota</taxon>
        <taxon>Agaricomycotina</taxon>
        <taxon>Agaricomycetes</taxon>
        <taxon>Agaricomycetidae</taxon>
        <taxon>Agaricales</taxon>
        <taxon>Marasmiineae</taxon>
        <taxon>Mycenaceae</taxon>
        <taxon>Mycena</taxon>
    </lineage>
</organism>
<proteinExistence type="predicted"/>
<dbReference type="Proteomes" id="UP001215598">
    <property type="component" value="Unassembled WGS sequence"/>
</dbReference>
<keyword evidence="2" id="KW-1185">Reference proteome</keyword>
<evidence type="ECO:0000313" key="1">
    <source>
        <dbReference type="EMBL" id="KAJ7758256.1"/>
    </source>
</evidence>
<comment type="caution">
    <text evidence="1">The sequence shown here is derived from an EMBL/GenBank/DDBJ whole genome shotgun (WGS) entry which is preliminary data.</text>
</comment>
<gene>
    <name evidence="1" type="ORF">B0H16DRAFT_1457307</name>
</gene>
<protein>
    <submittedName>
        <fullName evidence="1">Uncharacterized protein</fullName>
    </submittedName>
</protein>
<evidence type="ECO:0000313" key="2">
    <source>
        <dbReference type="Proteomes" id="UP001215598"/>
    </source>
</evidence>
<dbReference type="AlphaFoldDB" id="A0AAD7J780"/>
<sequence>MVHLKVDGGERERNATPRDRCEIMIWPVLMQDQGSPSSKLSLFRNANLDLRKKTACRSLTRALLSLQLDWEESIAECKNLSPACRENPFWDLGGAEFSNQQAAAADGRISPDHRSVD</sequence>
<name>A0AAD7J780_9AGAR</name>
<dbReference type="EMBL" id="JARKIB010000042">
    <property type="protein sequence ID" value="KAJ7758256.1"/>
    <property type="molecule type" value="Genomic_DNA"/>
</dbReference>
<accession>A0AAD7J780</accession>
<reference evidence="1" key="1">
    <citation type="submission" date="2023-03" db="EMBL/GenBank/DDBJ databases">
        <title>Massive genome expansion in bonnet fungi (Mycena s.s.) driven by repeated elements and novel gene families across ecological guilds.</title>
        <authorList>
            <consortium name="Lawrence Berkeley National Laboratory"/>
            <person name="Harder C.B."/>
            <person name="Miyauchi S."/>
            <person name="Viragh M."/>
            <person name="Kuo A."/>
            <person name="Thoen E."/>
            <person name="Andreopoulos B."/>
            <person name="Lu D."/>
            <person name="Skrede I."/>
            <person name="Drula E."/>
            <person name="Henrissat B."/>
            <person name="Morin E."/>
            <person name="Kohler A."/>
            <person name="Barry K."/>
            <person name="LaButti K."/>
            <person name="Morin E."/>
            <person name="Salamov A."/>
            <person name="Lipzen A."/>
            <person name="Mereny Z."/>
            <person name="Hegedus B."/>
            <person name="Baldrian P."/>
            <person name="Stursova M."/>
            <person name="Weitz H."/>
            <person name="Taylor A."/>
            <person name="Grigoriev I.V."/>
            <person name="Nagy L.G."/>
            <person name="Martin F."/>
            <person name="Kauserud H."/>
        </authorList>
    </citation>
    <scope>NUCLEOTIDE SEQUENCE</scope>
    <source>
        <strain evidence="1">CBHHK182m</strain>
    </source>
</reference>